<evidence type="ECO:0000259" key="1">
    <source>
        <dbReference type="PROSITE" id="PS50404"/>
    </source>
</evidence>
<dbReference type="InterPro" id="IPR036282">
    <property type="entry name" value="Glutathione-S-Trfase_C_sf"/>
</dbReference>
<proteinExistence type="predicted"/>
<dbReference type="InterPro" id="IPR004045">
    <property type="entry name" value="Glutathione_S-Trfase_N"/>
</dbReference>
<dbReference type="PROSITE" id="PS50404">
    <property type="entry name" value="GST_NTER"/>
    <property type="match status" value="1"/>
</dbReference>
<gene>
    <name evidence="2" type="ORF">LZC95_28560</name>
</gene>
<dbReference type="InterPro" id="IPR036249">
    <property type="entry name" value="Thioredoxin-like_sf"/>
</dbReference>
<dbReference type="SUPFAM" id="SSF47616">
    <property type="entry name" value="GST C-terminal domain-like"/>
    <property type="match status" value="1"/>
</dbReference>
<reference evidence="2 3" key="1">
    <citation type="submission" date="2021-12" db="EMBL/GenBank/DDBJ databases">
        <title>Discovery of the Pendulisporaceae a myxobacterial family with distinct sporulation behavior and unique specialized metabolism.</title>
        <authorList>
            <person name="Garcia R."/>
            <person name="Popoff A."/>
            <person name="Bader C.D."/>
            <person name="Loehr J."/>
            <person name="Walesch S."/>
            <person name="Walt C."/>
            <person name="Boldt J."/>
            <person name="Bunk B."/>
            <person name="Haeckl F.J.F.P.J."/>
            <person name="Gunesch A.P."/>
            <person name="Birkelbach J."/>
            <person name="Nuebel U."/>
            <person name="Pietschmann T."/>
            <person name="Bach T."/>
            <person name="Mueller R."/>
        </authorList>
    </citation>
    <scope>NUCLEOTIDE SEQUENCE [LARGE SCALE GENOMIC DNA]</scope>
    <source>
        <strain evidence="2 3">MSr12523</strain>
    </source>
</reference>
<feature type="domain" description="GST N-terminal" evidence="1">
    <location>
        <begin position="1"/>
        <end position="79"/>
    </location>
</feature>
<name>A0ABZ2JV96_9BACT</name>
<dbReference type="RefSeq" id="WP_394841015.1">
    <property type="nucleotide sequence ID" value="NZ_CP089982.1"/>
</dbReference>
<accession>A0ABZ2JV96</accession>
<dbReference type="CDD" id="cd00570">
    <property type="entry name" value="GST_N_family"/>
    <property type="match status" value="1"/>
</dbReference>
<evidence type="ECO:0000313" key="3">
    <source>
        <dbReference type="Proteomes" id="UP001379533"/>
    </source>
</evidence>
<dbReference type="Pfam" id="PF13410">
    <property type="entry name" value="GST_C_2"/>
    <property type="match status" value="1"/>
</dbReference>
<dbReference type="Gene3D" id="3.40.30.10">
    <property type="entry name" value="Glutaredoxin"/>
    <property type="match status" value="1"/>
</dbReference>
<dbReference type="Gene3D" id="1.20.1050.10">
    <property type="match status" value="1"/>
</dbReference>
<evidence type="ECO:0000313" key="2">
    <source>
        <dbReference type="EMBL" id="WXA90403.1"/>
    </source>
</evidence>
<organism evidence="2 3">
    <name type="scientific">Pendulispora brunnea</name>
    <dbReference type="NCBI Taxonomy" id="2905690"/>
    <lineage>
        <taxon>Bacteria</taxon>
        <taxon>Pseudomonadati</taxon>
        <taxon>Myxococcota</taxon>
        <taxon>Myxococcia</taxon>
        <taxon>Myxococcales</taxon>
        <taxon>Sorangiineae</taxon>
        <taxon>Pendulisporaceae</taxon>
        <taxon>Pendulispora</taxon>
    </lineage>
</organism>
<dbReference type="SUPFAM" id="SSF52833">
    <property type="entry name" value="Thioredoxin-like"/>
    <property type="match status" value="1"/>
</dbReference>
<dbReference type="Pfam" id="PF13417">
    <property type="entry name" value="GST_N_3"/>
    <property type="match status" value="1"/>
</dbReference>
<dbReference type="PANTHER" id="PTHR42673:SF4">
    <property type="entry name" value="MALEYLACETOACETATE ISOMERASE"/>
    <property type="match status" value="1"/>
</dbReference>
<dbReference type="PANTHER" id="PTHR42673">
    <property type="entry name" value="MALEYLACETOACETATE ISOMERASE"/>
    <property type="match status" value="1"/>
</dbReference>
<sequence>MATLVTIPFSHFCEKARWALDYTGCDYVEEGHAPVLHRLAVWRATSPRTSVPVLVDGDRVFADSTDILAHADTLAGPERKLYPEDAVRRAEVQSLEDDFDERLGPHIRRVIYFYLLPNPDMARKLMDRGTPPWEQAALRWLFPAVRLTMNRFMNIDARTATQSRDEVLRVFDDVERRLEDGRPYLTGDRFTAADLTFAALAGVSVFPPESEKAYPSIDSLGPVPQDALDLVRETQGRPAGAFVRRIYREHRGRA</sequence>
<protein>
    <submittedName>
        <fullName evidence="2">Glutathione S-transferase family protein</fullName>
    </submittedName>
</protein>
<dbReference type="EMBL" id="CP089982">
    <property type="protein sequence ID" value="WXA90403.1"/>
    <property type="molecule type" value="Genomic_DNA"/>
</dbReference>
<keyword evidence="3" id="KW-1185">Reference proteome</keyword>
<dbReference type="Proteomes" id="UP001379533">
    <property type="component" value="Chromosome"/>
</dbReference>